<organism evidence="1 2">
    <name type="scientific">Dorcoceras hygrometricum</name>
    <dbReference type="NCBI Taxonomy" id="472368"/>
    <lineage>
        <taxon>Eukaryota</taxon>
        <taxon>Viridiplantae</taxon>
        <taxon>Streptophyta</taxon>
        <taxon>Embryophyta</taxon>
        <taxon>Tracheophyta</taxon>
        <taxon>Spermatophyta</taxon>
        <taxon>Magnoliopsida</taxon>
        <taxon>eudicotyledons</taxon>
        <taxon>Gunneridae</taxon>
        <taxon>Pentapetalae</taxon>
        <taxon>asterids</taxon>
        <taxon>lamiids</taxon>
        <taxon>Lamiales</taxon>
        <taxon>Gesneriaceae</taxon>
        <taxon>Didymocarpoideae</taxon>
        <taxon>Trichosporeae</taxon>
        <taxon>Loxocarpinae</taxon>
        <taxon>Dorcoceras</taxon>
    </lineage>
</organism>
<reference evidence="1 2" key="1">
    <citation type="journal article" date="2015" name="Proc. Natl. Acad. Sci. U.S.A.">
        <title>The resurrection genome of Boea hygrometrica: A blueprint for survival of dehydration.</title>
        <authorList>
            <person name="Xiao L."/>
            <person name="Yang G."/>
            <person name="Zhang L."/>
            <person name="Yang X."/>
            <person name="Zhao S."/>
            <person name="Ji Z."/>
            <person name="Zhou Q."/>
            <person name="Hu M."/>
            <person name="Wang Y."/>
            <person name="Chen M."/>
            <person name="Xu Y."/>
            <person name="Jin H."/>
            <person name="Xiao X."/>
            <person name="Hu G."/>
            <person name="Bao F."/>
            <person name="Hu Y."/>
            <person name="Wan P."/>
            <person name="Li L."/>
            <person name="Deng X."/>
            <person name="Kuang T."/>
            <person name="Xiang C."/>
            <person name="Zhu J.K."/>
            <person name="Oliver M.J."/>
            <person name="He Y."/>
        </authorList>
    </citation>
    <scope>NUCLEOTIDE SEQUENCE [LARGE SCALE GENOMIC DNA]</scope>
    <source>
        <strain evidence="2">cv. XS01</strain>
    </source>
</reference>
<evidence type="ECO:0000313" key="1">
    <source>
        <dbReference type="EMBL" id="KZV22302.1"/>
    </source>
</evidence>
<protein>
    <submittedName>
        <fullName evidence="1">Uncharacterized protein</fullName>
    </submittedName>
</protein>
<gene>
    <name evidence="1" type="ORF">F511_17904</name>
</gene>
<dbReference type="OrthoDB" id="5544992at2759"/>
<evidence type="ECO:0000313" key="2">
    <source>
        <dbReference type="Proteomes" id="UP000250235"/>
    </source>
</evidence>
<name>A0A2Z7ASX1_9LAMI</name>
<accession>A0A2Z7ASX1</accession>
<dbReference type="EMBL" id="KV014396">
    <property type="protein sequence ID" value="KZV22302.1"/>
    <property type="molecule type" value="Genomic_DNA"/>
</dbReference>
<dbReference type="Proteomes" id="UP000250235">
    <property type="component" value="Unassembled WGS sequence"/>
</dbReference>
<dbReference type="AlphaFoldDB" id="A0A2Z7ASX1"/>
<proteinExistence type="predicted"/>
<sequence>MCIHGRGKIGYLTGKTKAPAETTSTFAPWDAENSMVMAWLVNFMEEDISAYHMWYPLPKNFRLISVRCILILATSHKLWVAVSSWRDLEGGDSVRRYFNILKGLWQVWICSSMTLNGKC</sequence>
<keyword evidence="2" id="KW-1185">Reference proteome</keyword>